<reference evidence="8 9" key="1">
    <citation type="journal article" date="2016" name="Nat. Commun.">
        <title>Thousands of microbial genomes shed light on interconnected biogeochemical processes in an aquifer system.</title>
        <authorList>
            <person name="Anantharaman K."/>
            <person name="Brown C.T."/>
            <person name="Hug L.A."/>
            <person name="Sharon I."/>
            <person name="Castelle C.J."/>
            <person name="Probst A.J."/>
            <person name="Thomas B.C."/>
            <person name="Singh A."/>
            <person name="Wilkins M.J."/>
            <person name="Karaoz U."/>
            <person name="Brodie E.L."/>
            <person name="Williams K.H."/>
            <person name="Hubbard S.S."/>
            <person name="Banfield J.F."/>
        </authorList>
    </citation>
    <scope>NUCLEOTIDE SEQUENCE [LARGE SCALE GENOMIC DNA]</scope>
</reference>
<dbReference type="GO" id="GO:0003735">
    <property type="term" value="F:structural constituent of ribosome"/>
    <property type="evidence" value="ECO:0007669"/>
    <property type="project" value="InterPro"/>
</dbReference>
<dbReference type="Proteomes" id="UP000178449">
    <property type="component" value="Unassembled WGS sequence"/>
</dbReference>
<dbReference type="Pfam" id="PF00829">
    <property type="entry name" value="Ribosomal_L21p"/>
    <property type="match status" value="1"/>
</dbReference>
<dbReference type="PANTHER" id="PTHR21349:SF0">
    <property type="entry name" value="LARGE RIBOSOMAL SUBUNIT PROTEIN BL21M"/>
    <property type="match status" value="1"/>
</dbReference>
<protein>
    <recommendedName>
        <fullName evidence="6">Large ribosomal subunit protein bL21</fullName>
    </recommendedName>
</protein>
<dbReference type="InterPro" id="IPR028909">
    <property type="entry name" value="bL21-like"/>
</dbReference>
<evidence type="ECO:0000256" key="7">
    <source>
        <dbReference type="RuleBase" id="RU000562"/>
    </source>
</evidence>
<evidence type="ECO:0000256" key="2">
    <source>
        <dbReference type="ARBA" id="ARBA00022730"/>
    </source>
</evidence>
<comment type="similarity">
    <text evidence="1 6 7">Belongs to the bacterial ribosomal protein bL21 family.</text>
</comment>
<sequence length="104" mass="11639">MYAIIKTGGKQYRVEKDMVLFVGKLTTDEGQKFETSEVLFLKAGENDYKTGAPFVAGAKVTGTVLAHGKAPKVITFKKKRRKGFQKKQGHRQDYTKIQITDIQG</sequence>
<evidence type="ECO:0000256" key="6">
    <source>
        <dbReference type="HAMAP-Rule" id="MF_01363"/>
    </source>
</evidence>
<accession>A0A1F6GFH3</accession>
<evidence type="ECO:0000256" key="1">
    <source>
        <dbReference type="ARBA" id="ARBA00008563"/>
    </source>
</evidence>
<name>A0A1F6GFH3_9PROT</name>
<keyword evidence="5 6" id="KW-0687">Ribonucleoprotein</keyword>
<dbReference type="HAMAP" id="MF_01363">
    <property type="entry name" value="Ribosomal_bL21"/>
    <property type="match status" value="1"/>
</dbReference>
<dbReference type="EMBL" id="MFNE01000009">
    <property type="protein sequence ID" value="OGG96828.1"/>
    <property type="molecule type" value="Genomic_DNA"/>
</dbReference>
<proteinExistence type="inferred from homology"/>
<dbReference type="InterPro" id="IPR036164">
    <property type="entry name" value="bL21-like_sf"/>
</dbReference>
<keyword evidence="3 6" id="KW-0694">RNA-binding</keyword>
<dbReference type="GO" id="GO:1990904">
    <property type="term" value="C:ribonucleoprotein complex"/>
    <property type="evidence" value="ECO:0007669"/>
    <property type="project" value="UniProtKB-KW"/>
</dbReference>
<evidence type="ECO:0000256" key="3">
    <source>
        <dbReference type="ARBA" id="ARBA00022884"/>
    </source>
</evidence>
<dbReference type="GO" id="GO:0005840">
    <property type="term" value="C:ribosome"/>
    <property type="evidence" value="ECO:0007669"/>
    <property type="project" value="UniProtKB-KW"/>
</dbReference>
<comment type="caution">
    <text evidence="8">The sequence shown here is derived from an EMBL/GenBank/DDBJ whole genome shotgun (WGS) entry which is preliminary data.</text>
</comment>
<gene>
    <name evidence="6" type="primary">rplU</name>
    <name evidence="8" type="ORF">A2527_00665</name>
</gene>
<keyword evidence="2 6" id="KW-0699">rRNA-binding</keyword>
<evidence type="ECO:0000256" key="4">
    <source>
        <dbReference type="ARBA" id="ARBA00022980"/>
    </source>
</evidence>
<dbReference type="PROSITE" id="PS01169">
    <property type="entry name" value="RIBOSOMAL_L21"/>
    <property type="match status" value="1"/>
</dbReference>
<dbReference type="GO" id="GO:0005737">
    <property type="term" value="C:cytoplasm"/>
    <property type="evidence" value="ECO:0007669"/>
    <property type="project" value="UniProtKB-ARBA"/>
</dbReference>
<dbReference type="AlphaFoldDB" id="A0A1F6GFH3"/>
<keyword evidence="4 6" id="KW-0689">Ribosomal protein</keyword>
<evidence type="ECO:0000313" key="8">
    <source>
        <dbReference type="EMBL" id="OGG96828.1"/>
    </source>
</evidence>
<evidence type="ECO:0000313" key="9">
    <source>
        <dbReference type="Proteomes" id="UP000178449"/>
    </source>
</evidence>
<comment type="subunit">
    <text evidence="6">Part of the 50S ribosomal subunit. Contacts protein L20.</text>
</comment>
<dbReference type="InterPro" id="IPR018258">
    <property type="entry name" value="Ribosomal_bL21_CS"/>
</dbReference>
<comment type="function">
    <text evidence="6 7">This protein binds to 23S rRNA in the presence of protein L20.</text>
</comment>
<organism evidence="8 9">
    <name type="scientific">Candidatus Lambdaproteobacteria bacterium RIFOXYD2_FULL_50_16</name>
    <dbReference type="NCBI Taxonomy" id="1817772"/>
    <lineage>
        <taxon>Bacteria</taxon>
        <taxon>Pseudomonadati</taxon>
        <taxon>Pseudomonadota</taxon>
        <taxon>Candidatus Lambdaproteobacteria</taxon>
    </lineage>
</organism>
<dbReference type="SUPFAM" id="SSF141091">
    <property type="entry name" value="L21p-like"/>
    <property type="match status" value="1"/>
</dbReference>
<evidence type="ECO:0000256" key="5">
    <source>
        <dbReference type="ARBA" id="ARBA00023274"/>
    </source>
</evidence>
<dbReference type="InterPro" id="IPR001787">
    <property type="entry name" value="Ribosomal_bL21"/>
</dbReference>
<dbReference type="PANTHER" id="PTHR21349">
    <property type="entry name" value="50S RIBOSOMAL PROTEIN L21"/>
    <property type="match status" value="1"/>
</dbReference>
<dbReference type="NCBIfam" id="TIGR00061">
    <property type="entry name" value="L21"/>
    <property type="match status" value="1"/>
</dbReference>
<dbReference type="GO" id="GO:0019843">
    <property type="term" value="F:rRNA binding"/>
    <property type="evidence" value="ECO:0007669"/>
    <property type="project" value="UniProtKB-UniRule"/>
</dbReference>
<dbReference type="GO" id="GO:0006412">
    <property type="term" value="P:translation"/>
    <property type="evidence" value="ECO:0007669"/>
    <property type="project" value="UniProtKB-UniRule"/>
</dbReference>
<dbReference type="STRING" id="1817772.A2527_00665"/>